<evidence type="ECO:0000313" key="1">
    <source>
        <dbReference type="EMBL" id="KAJ2895740.1"/>
    </source>
</evidence>
<keyword evidence="2" id="KW-1185">Reference proteome</keyword>
<proteinExistence type="predicted"/>
<accession>A0ACC1M510</accession>
<organism evidence="1 2">
    <name type="scientific">Coemansia aciculifera</name>
    <dbReference type="NCBI Taxonomy" id="417176"/>
    <lineage>
        <taxon>Eukaryota</taxon>
        <taxon>Fungi</taxon>
        <taxon>Fungi incertae sedis</taxon>
        <taxon>Zoopagomycota</taxon>
        <taxon>Kickxellomycotina</taxon>
        <taxon>Kickxellomycetes</taxon>
        <taxon>Kickxellales</taxon>
        <taxon>Kickxellaceae</taxon>
        <taxon>Coemansia</taxon>
    </lineage>
</organism>
<dbReference type="EMBL" id="JANBVB010000261">
    <property type="protein sequence ID" value="KAJ2895740.1"/>
    <property type="molecule type" value="Genomic_DNA"/>
</dbReference>
<sequence length="460" mass="50511">MRDGEGALPIAPVPMAVSSDALSDTKIFVLLAAIVFIFLIALGVAMTRVSRSRRNRYQEQARQHIVAAQRHPETLNKTILDLLPVFEVTDKRELRQIRAYTPGAALTSCFNEGSPGCSARPAPTAIASETSTPEPIQSKTASLSGGYGIESEKSSQDSIPLAYLRYSVHQSALDRPLESAAGALYNTADDIELMAWESNCVSKKNNKRPTSRSLRISPCSIDAPAPAAIRYYRPSTSQASTPQHPSRHSTAGYNWEQSTPGTHPTMCMDIGAVMYRERSSQSLDTDLSMPARGLGKANDSIQRYDAAAMISHRSQPDIAHRCSRRMSAVSDGGLGACPICLEEFDVGEHLRELPCLHKYHVVCIDTWLVSRSTCCPYCKLDIQRWYYGPSLEEQEDSGPQLSDTNQPMDFHEVPPASNYDSAATHGSRASRRQGGESRLNRALWTLRTALANHGNIAMQQ</sequence>
<name>A0ACC1M510_9FUNG</name>
<comment type="caution">
    <text evidence="1">The sequence shown here is derived from an EMBL/GenBank/DDBJ whole genome shotgun (WGS) entry which is preliminary data.</text>
</comment>
<dbReference type="Proteomes" id="UP001139981">
    <property type="component" value="Unassembled WGS sequence"/>
</dbReference>
<evidence type="ECO:0000313" key="2">
    <source>
        <dbReference type="Proteomes" id="UP001139981"/>
    </source>
</evidence>
<gene>
    <name evidence="1" type="ORF">IWW38_002219</name>
</gene>
<protein>
    <submittedName>
        <fullName evidence="1">Uncharacterized protein</fullName>
    </submittedName>
</protein>
<reference evidence="1" key="1">
    <citation type="submission" date="2022-07" db="EMBL/GenBank/DDBJ databases">
        <title>Phylogenomic reconstructions and comparative analyses of Kickxellomycotina fungi.</title>
        <authorList>
            <person name="Reynolds N.K."/>
            <person name="Stajich J.E."/>
            <person name="Barry K."/>
            <person name="Grigoriev I.V."/>
            <person name="Crous P."/>
            <person name="Smith M.E."/>
        </authorList>
    </citation>
    <scope>NUCLEOTIDE SEQUENCE</scope>
    <source>
        <strain evidence="1">CBS 190363</strain>
    </source>
</reference>